<accession>V9V8D4</accession>
<keyword evidence="2" id="KW-0732">Signal</keyword>
<dbReference type="EMBL" id="CP006979">
    <property type="protein sequence ID" value="AHC90618.1"/>
    <property type="molecule type" value="Genomic_DNA"/>
</dbReference>
<dbReference type="Pfam" id="PF07731">
    <property type="entry name" value="Cu-oxidase_2"/>
    <property type="match status" value="1"/>
</dbReference>
<evidence type="ECO:0000259" key="7">
    <source>
        <dbReference type="Pfam" id="PF07732"/>
    </source>
</evidence>
<feature type="domain" description="Plastocyanin-like" evidence="5">
    <location>
        <begin position="172"/>
        <end position="345"/>
    </location>
</feature>
<dbReference type="InterPro" id="IPR008972">
    <property type="entry name" value="Cupredoxin"/>
</dbReference>
<dbReference type="InterPro" id="IPR034282">
    <property type="entry name" value="CuRO_2_CopA"/>
</dbReference>
<dbReference type="GO" id="GO:0005507">
    <property type="term" value="F:copper ion binding"/>
    <property type="evidence" value="ECO:0007669"/>
    <property type="project" value="InterPro"/>
</dbReference>
<dbReference type="InterPro" id="IPR033138">
    <property type="entry name" value="Cu_oxidase_CS"/>
</dbReference>
<name>V9V8D4_9PSED</name>
<dbReference type="KEGG" id="pmot:X970_25450"/>
<evidence type="ECO:0000256" key="3">
    <source>
        <dbReference type="ARBA" id="ARBA00023002"/>
    </source>
</evidence>
<dbReference type="InterPro" id="IPR045087">
    <property type="entry name" value="Cu-oxidase_fam"/>
</dbReference>
<dbReference type="Pfam" id="PF07732">
    <property type="entry name" value="Cu-oxidase_3"/>
    <property type="match status" value="1"/>
</dbReference>
<dbReference type="GO" id="GO:0016491">
    <property type="term" value="F:oxidoreductase activity"/>
    <property type="evidence" value="ECO:0007669"/>
    <property type="project" value="UniProtKB-KW"/>
</dbReference>
<protein>
    <submittedName>
        <fullName evidence="8">Copper oxidase</fullName>
    </submittedName>
</protein>
<dbReference type="AlphaFoldDB" id="V9V8D4"/>
<feature type="domain" description="Plastocyanin-like" evidence="6">
    <location>
        <begin position="512"/>
        <end position="628"/>
    </location>
</feature>
<dbReference type="PATRIC" id="fig|1435058.3.peg.4965"/>
<dbReference type="PROSITE" id="PS51318">
    <property type="entry name" value="TAT"/>
    <property type="match status" value="1"/>
</dbReference>
<evidence type="ECO:0000313" key="8">
    <source>
        <dbReference type="EMBL" id="AHC90618.1"/>
    </source>
</evidence>
<evidence type="ECO:0000256" key="4">
    <source>
        <dbReference type="ARBA" id="ARBA00023008"/>
    </source>
</evidence>
<dbReference type="InterPro" id="IPR034284">
    <property type="entry name" value="CuRO_1_CopA"/>
</dbReference>
<dbReference type="PROSITE" id="PS00079">
    <property type="entry name" value="MULTICOPPER_OXIDASE1"/>
    <property type="match status" value="1"/>
</dbReference>
<dbReference type="PANTHER" id="PTHR11709">
    <property type="entry name" value="MULTI-COPPER OXIDASE"/>
    <property type="match status" value="1"/>
</dbReference>
<dbReference type="InterPro" id="IPR002355">
    <property type="entry name" value="Cu_oxidase_Cu_BS"/>
</dbReference>
<dbReference type="Gene3D" id="2.60.40.420">
    <property type="entry name" value="Cupredoxins - blue copper proteins"/>
    <property type="match status" value="3"/>
</dbReference>
<dbReference type="InterPro" id="IPR001117">
    <property type="entry name" value="Cu-oxidase_2nd"/>
</dbReference>
<gene>
    <name evidence="8" type="ORF">X970_25450</name>
</gene>
<dbReference type="PANTHER" id="PTHR11709:SF394">
    <property type="entry name" value="FI03373P-RELATED"/>
    <property type="match status" value="1"/>
</dbReference>
<dbReference type="CDD" id="cd13896">
    <property type="entry name" value="CuRO_3_CopA"/>
    <property type="match status" value="1"/>
</dbReference>
<dbReference type="InterPro" id="IPR006311">
    <property type="entry name" value="TAT_signal"/>
</dbReference>
<dbReference type="InterPro" id="IPR011706">
    <property type="entry name" value="Cu-oxidase_C"/>
</dbReference>
<keyword evidence="1" id="KW-0479">Metal-binding</keyword>
<dbReference type="HOGENOM" id="CLU_009100_5_2_6"/>
<dbReference type="CDD" id="cd13874">
    <property type="entry name" value="CuRO_2_CopA"/>
    <property type="match status" value="1"/>
</dbReference>
<dbReference type="RefSeq" id="WP_024087929.1">
    <property type="nucleotide sequence ID" value="NC_023076.1"/>
</dbReference>
<evidence type="ECO:0000256" key="2">
    <source>
        <dbReference type="ARBA" id="ARBA00022729"/>
    </source>
</evidence>
<evidence type="ECO:0000256" key="1">
    <source>
        <dbReference type="ARBA" id="ARBA00022723"/>
    </source>
</evidence>
<dbReference type="GO" id="GO:0042597">
    <property type="term" value="C:periplasmic space"/>
    <property type="evidence" value="ECO:0007669"/>
    <property type="project" value="InterPro"/>
</dbReference>
<dbReference type="NCBIfam" id="TIGR01409">
    <property type="entry name" value="TAT_signal_seq"/>
    <property type="match status" value="1"/>
</dbReference>
<dbReference type="InterPro" id="IPR019546">
    <property type="entry name" value="TAT_signal_bac_arc"/>
</dbReference>
<dbReference type="Pfam" id="PF00394">
    <property type="entry name" value="Cu-oxidase"/>
    <property type="match status" value="1"/>
</dbReference>
<dbReference type="SUPFAM" id="SSF49503">
    <property type="entry name" value="Cupredoxins"/>
    <property type="match status" value="3"/>
</dbReference>
<dbReference type="CDD" id="cd13848">
    <property type="entry name" value="CuRO_1_CopA"/>
    <property type="match status" value="1"/>
</dbReference>
<dbReference type="PROSITE" id="PS00080">
    <property type="entry name" value="MULTICOPPER_OXIDASE2"/>
    <property type="match status" value="1"/>
</dbReference>
<keyword evidence="4" id="KW-0186">Copper</keyword>
<evidence type="ECO:0000259" key="6">
    <source>
        <dbReference type="Pfam" id="PF07731"/>
    </source>
</evidence>
<proteinExistence type="predicted"/>
<dbReference type="InterPro" id="IPR006376">
    <property type="entry name" value="Cu-R_CopA"/>
</dbReference>
<reference evidence="8 9" key="1">
    <citation type="submission" date="2013-12" db="EMBL/GenBank/DDBJ databases">
        <title>Complete Genomes of Pseudomonas monteilii SB3078 and SB3101, two Benzene, Toluene and Ethylbenzene Degrading Bacteria used for Bioaugmentation.</title>
        <authorList>
            <person name="Dueholm M.S."/>
            <person name="Albertsen M."/>
            <person name="D'Imperio S."/>
            <person name="Tale V.P."/>
            <person name="Lewis D."/>
            <person name="Nilsen P.H."/>
            <person name="Nielsen J.L."/>
        </authorList>
    </citation>
    <scope>NUCLEOTIDE SEQUENCE [LARGE SCALE GENOMIC DNA]</scope>
    <source>
        <strain evidence="8 9">SB3101</strain>
    </source>
</reference>
<dbReference type="InterPro" id="IPR034279">
    <property type="entry name" value="CuRO_3_CopA"/>
</dbReference>
<keyword evidence="3" id="KW-0560">Oxidoreductase</keyword>
<dbReference type="NCBIfam" id="TIGR01480">
    <property type="entry name" value="copper_res_A"/>
    <property type="match status" value="1"/>
</dbReference>
<dbReference type="InterPro" id="IPR011707">
    <property type="entry name" value="Cu-oxidase-like_N"/>
</dbReference>
<feature type="domain" description="Plastocyanin-like" evidence="7">
    <location>
        <begin position="56"/>
        <end position="163"/>
    </location>
</feature>
<evidence type="ECO:0000259" key="5">
    <source>
        <dbReference type="Pfam" id="PF00394"/>
    </source>
</evidence>
<organism evidence="8 9">
    <name type="scientific">Pseudomonas monteilii SB3101</name>
    <dbReference type="NCBI Taxonomy" id="1435058"/>
    <lineage>
        <taxon>Bacteria</taxon>
        <taxon>Pseudomonadati</taxon>
        <taxon>Pseudomonadota</taxon>
        <taxon>Gammaproteobacteria</taxon>
        <taxon>Pseudomonadales</taxon>
        <taxon>Pseudomonadaceae</taxon>
        <taxon>Pseudomonas</taxon>
    </lineage>
</organism>
<dbReference type="Proteomes" id="UP000018660">
    <property type="component" value="Chromosome"/>
</dbReference>
<evidence type="ECO:0000313" key="9">
    <source>
        <dbReference type="Proteomes" id="UP000018660"/>
    </source>
</evidence>
<sequence length="629" mass="70014">MQSKTTRRSFVKGLAATGLLGGLGMWRAPVWAVTSPGQPNVLTGTDFDLYIGELPVNITGTVRTAMAINGSIPGPILRWREGDTVTLRVRNRLQQDTSIHWHGIILPANMDGVPGLSFHGIAPDGMYEYRFKVQQNGTYWYHSHSGFQEQVGVYGALVIDAKEPEPFTYDRDYVVMLSDWTDEDPARVLSKLKKQSDYYNYHKRTVGDFVNDVSEMGWSAAVADRKMWAEMKMSPTDLADVSGYTYTYLMNGQAPDGNWTGVFKPGEKIRLRFINGSAMTYFDVRIPGLKMTVVAADGQHVKPVAVDEFRIAVAETYDVIVEPEDEQAYTIFAQSMDRTGYSRGTLAVREGMQAAVPAVDPRPLISMSDMGMDHGSMAGMDHSKMAGMDHGNMAGMDHSKMAGMDHGSMAGMDHSKMAEMDHGGMAGMDHSKMAGMDQGGMADMDHSSMEGMGGAMQSHPASETNNPLVDMQTMSPTPKLDDPGIGLRNNGRRVLTYADLRSTFIDPDGREPGRTIELHLTGHMEKFAWSFDGVKFSDAEPLRLKYGERLRITLVNDTMMTHPIHLHGMWSDLEDEDGNFMVRKHTIDMPPGSKRSYRVTADALGRWAYHCHLLFHMEMGMFREVRVDE</sequence>